<sequence length="105" mass="11533">MSTFDHPPRLVLFLVCKKLYGGSKKLLFLVLTAFPLIVFLTTRDGLSPPVGMVVSVALLPFTVLILHPRTLALIDHDNPLCCFTKNSPLIEASCYFCSFSCLAAC</sequence>
<reference evidence="2" key="1">
    <citation type="journal article" date="2020" name="Stud. Mycol.">
        <title>101 Dothideomycetes genomes: a test case for predicting lifestyles and emergence of pathogens.</title>
        <authorList>
            <person name="Haridas S."/>
            <person name="Albert R."/>
            <person name="Binder M."/>
            <person name="Bloem J."/>
            <person name="Labutti K."/>
            <person name="Salamov A."/>
            <person name="Andreopoulos B."/>
            <person name="Baker S."/>
            <person name="Barry K."/>
            <person name="Bills G."/>
            <person name="Bluhm B."/>
            <person name="Cannon C."/>
            <person name="Castanera R."/>
            <person name="Culley D."/>
            <person name="Daum C."/>
            <person name="Ezra D."/>
            <person name="Gonzalez J."/>
            <person name="Henrissat B."/>
            <person name="Kuo A."/>
            <person name="Liang C."/>
            <person name="Lipzen A."/>
            <person name="Lutzoni F."/>
            <person name="Magnuson J."/>
            <person name="Mondo S."/>
            <person name="Nolan M."/>
            <person name="Ohm R."/>
            <person name="Pangilinan J."/>
            <person name="Park H.-J."/>
            <person name="Ramirez L."/>
            <person name="Alfaro M."/>
            <person name="Sun H."/>
            <person name="Tritt A."/>
            <person name="Yoshinaga Y."/>
            <person name="Zwiers L.-H."/>
            <person name="Turgeon B."/>
            <person name="Goodwin S."/>
            <person name="Spatafora J."/>
            <person name="Crous P."/>
            <person name="Grigoriev I."/>
        </authorList>
    </citation>
    <scope>NUCLEOTIDE SEQUENCE</scope>
    <source>
        <strain evidence="2">CBS 113979</strain>
    </source>
</reference>
<keyword evidence="1" id="KW-1133">Transmembrane helix</keyword>
<keyword evidence="1" id="KW-0812">Transmembrane</keyword>
<evidence type="ECO:0000256" key="1">
    <source>
        <dbReference type="SAM" id="Phobius"/>
    </source>
</evidence>
<gene>
    <name evidence="2" type="ORF">K402DRAFT_55622</name>
</gene>
<organism evidence="2 3">
    <name type="scientific">Aulographum hederae CBS 113979</name>
    <dbReference type="NCBI Taxonomy" id="1176131"/>
    <lineage>
        <taxon>Eukaryota</taxon>
        <taxon>Fungi</taxon>
        <taxon>Dikarya</taxon>
        <taxon>Ascomycota</taxon>
        <taxon>Pezizomycotina</taxon>
        <taxon>Dothideomycetes</taxon>
        <taxon>Pleosporomycetidae</taxon>
        <taxon>Aulographales</taxon>
        <taxon>Aulographaceae</taxon>
    </lineage>
</organism>
<evidence type="ECO:0000313" key="3">
    <source>
        <dbReference type="Proteomes" id="UP000800041"/>
    </source>
</evidence>
<feature type="transmembrane region" description="Helical" evidence="1">
    <location>
        <begin position="26"/>
        <end position="42"/>
    </location>
</feature>
<dbReference type="Proteomes" id="UP000800041">
    <property type="component" value="Unassembled WGS sequence"/>
</dbReference>
<keyword evidence="1" id="KW-0472">Membrane</keyword>
<evidence type="ECO:0000313" key="2">
    <source>
        <dbReference type="EMBL" id="KAF1987255.1"/>
    </source>
</evidence>
<dbReference type="EMBL" id="ML977153">
    <property type="protein sequence ID" value="KAF1987255.1"/>
    <property type="molecule type" value="Genomic_DNA"/>
</dbReference>
<proteinExistence type="predicted"/>
<accession>A0A6G1H255</accession>
<protein>
    <submittedName>
        <fullName evidence="2">Uncharacterized protein</fullName>
    </submittedName>
</protein>
<name>A0A6G1H255_9PEZI</name>
<feature type="transmembrane region" description="Helical" evidence="1">
    <location>
        <begin position="48"/>
        <end position="66"/>
    </location>
</feature>
<keyword evidence="3" id="KW-1185">Reference proteome</keyword>
<dbReference type="AlphaFoldDB" id="A0A6G1H255"/>